<dbReference type="PANTHER" id="PTHR43818">
    <property type="entry name" value="BCDNA.GH03377"/>
    <property type="match status" value="1"/>
</dbReference>
<keyword evidence="5" id="KW-1185">Reference proteome</keyword>
<accession>A0A251XMM9</accession>
<feature type="compositionally biased region" description="Basic and acidic residues" evidence="2">
    <location>
        <begin position="383"/>
        <end position="396"/>
    </location>
</feature>
<dbReference type="EMBL" id="MDHH01000001">
    <property type="protein sequence ID" value="OUE04717.1"/>
    <property type="molecule type" value="Genomic_DNA"/>
</dbReference>
<organism evidence="4 5">
    <name type="scientific">Clavibacter michiganensis subsp. michiganensis</name>
    <dbReference type="NCBI Taxonomy" id="33013"/>
    <lineage>
        <taxon>Bacteria</taxon>
        <taxon>Bacillati</taxon>
        <taxon>Actinomycetota</taxon>
        <taxon>Actinomycetes</taxon>
        <taxon>Micrococcales</taxon>
        <taxon>Microbacteriaceae</taxon>
        <taxon>Clavibacter</taxon>
    </lineage>
</organism>
<evidence type="ECO:0000313" key="4">
    <source>
        <dbReference type="EMBL" id="OUE04717.1"/>
    </source>
</evidence>
<feature type="compositionally biased region" description="Basic residues" evidence="2">
    <location>
        <begin position="428"/>
        <end position="454"/>
    </location>
</feature>
<dbReference type="InterPro" id="IPR050463">
    <property type="entry name" value="Gfo/Idh/MocA_oxidrdct_glycsds"/>
</dbReference>
<dbReference type="Proteomes" id="UP000195062">
    <property type="component" value="Unassembled WGS sequence"/>
</dbReference>
<dbReference type="InterPro" id="IPR036291">
    <property type="entry name" value="NAD(P)-bd_dom_sf"/>
</dbReference>
<evidence type="ECO:0000259" key="3">
    <source>
        <dbReference type="Pfam" id="PF01408"/>
    </source>
</evidence>
<dbReference type="Gene3D" id="3.40.50.720">
    <property type="entry name" value="NAD(P)-binding Rossmann-like Domain"/>
    <property type="match status" value="1"/>
</dbReference>
<feature type="compositionally biased region" description="Basic residues" evidence="2">
    <location>
        <begin position="361"/>
        <end position="382"/>
    </location>
</feature>
<feature type="region of interest" description="Disordered" evidence="2">
    <location>
        <begin position="350"/>
        <end position="483"/>
    </location>
</feature>
<dbReference type="PANTHER" id="PTHR43818:SF11">
    <property type="entry name" value="BCDNA.GH03377"/>
    <property type="match status" value="1"/>
</dbReference>
<protein>
    <submittedName>
        <fullName evidence="4">4-carboxy-2-hydroxymuconate-6-semialdehyde dehydrogenase</fullName>
    </submittedName>
</protein>
<reference evidence="4 5" key="1">
    <citation type="submission" date="2016-08" db="EMBL/GenBank/DDBJ databases">
        <title>Genome sequence of Clavibacter michiganensis subsp. michiganensis strain CASJ007.</title>
        <authorList>
            <person name="Thapa S.P."/>
            <person name="Coaker G."/>
        </authorList>
    </citation>
    <scope>NUCLEOTIDE SEQUENCE [LARGE SCALE GENOMIC DNA]</scope>
    <source>
        <strain evidence="4">CASJ007</strain>
    </source>
</reference>
<proteinExistence type="predicted"/>
<dbReference type="AlphaFoldDB" id="A0A251XMM9"/>
<dbReference type="GO" id="GO:0000166">
    <property type="term" value="F:nucleotide binding"/>
    <property type="evidence" value="ECO:0007669"/>
    <property type="project" value="InterPro"/>
</dbReference>
<dbReference type="InterPro" id="IPR000683">
    <property type="entry name" value="Gfo/Idh/MocA-like_OxRdtase_N"/>
</dbReference>
<comment type="caution">
    <text evidence="4">The sequence shown here is derived from an EMBL/GenBank/DDBJ whole genome shotgun (WGS) entry which is preliminary data.</text>
</comment>
<feature type="compositionally biased region" description="Basic residues" evidence="2">
    <location>
        <begin position="402"/>
        <end position="420"/>
    </location>
</feature>
<dbReference type="Gene3D" id="3.30.360.10">
    <property type="entry name" value="Dihydrodipicolinate Reductase, domain 2"/>
    <property type="match status" value="1"/>
</dbReference>
<dbReference type="Pfam" id="PF01408">
    <property type="entry name" value="GFO_IDH_MocA"/>
    <property type="match status" value="1"/>
</dbReference>
<sequence length="640" mass="68148">MIIARDEGVVGEEVFGVGLVGAGPVGQAIHLPTLARMADRFRVVHVMDVDADVAERVAARAGARHSTDADALIQDPAVDVVVIGSPNRFHAEQVIASCRAGKRAVLCEKPLAVSAEEGRAIARASAEHGVPVIVGTMHAFDPAWIAAVDAWDASGRAPHTVRISAVIPPNPDSEDSATEIVGRPAPRVAGEPDVEAQALAVTGGVLGLAIHDLPLARRLLPDARPRVLSARALRPWGYEIVAMVGESVLEIHGIGGASWDPEWTLDAVARDRSLHVDFSLSYVHAGSSTATLTDTRGTTGWGPYPDNGYVGEWEHVHDVITGRAGAVPMEAQLADLDLATDIAEQSAAIIRSGGAVPQRRAWTHPGRRSRHDRPHPPHRRRRIGDPRARGRRDPRLPARVLPPHRRRGRRGRGRRRRGLGRPRDGSRPIRRPRPPRARPRSRLRPRARRPRRGGRPCGARRAVAARRGRAEGRPADPPPRRPGALFEARATVASTDDLAGSARALALTAQVLVGSPLTELAPLAETPDHYMLSGQTASGVHVIVSAVVTAHAHACATFRLVVGDRAAHVALPAPGTAAPGRASVTDAAGREDLPVVFESGHRTAMRLARDGAHGRQVPDDVADLRSLLAAAPTLAADARP</sequence>
<dbReference type="GO" id="GO:0016491">
    <property type="term" value="F:oxidoreductase activity"/>
    <property type="evidence" value="ECO:0007669"/>
    <property type="project" value="UniProtKB-KW"/>
</dbReference>
<evidence type="ECO:0000256" key="2">
    <source>
        <dbReference type="SAM" id="MobiDB-lite"/>
    </source>
</evidence>
<name>A0A251XMM9_CLAMM</name>
<keyword evidence="1" id="KW-0560">Oxidoreductase</keyword>
<evidence type="ECO:0000256" key="1">
    <source>
        <dbReference type="ARBA" id="ARBA00023002"/>
    </source>
</evidence>
<feature type="domain" description="Gfo/Idh/MocA-like oxidoreductase N-terminal" evidence="3">
    <location>
        <begin position="15"/>
        <end position="135"/>
    </location>
</feature>
<gene>
    <name evidence="4" type="primary">ligC_2</name>
    <name evidence="4" type="ORF">CMMCAS07_07200</name>
</gene>
<evidence type="ECO:0000313" key="5">
    <source>
        <dbReference type="Proteomes" id="UP000195062"/>
    </source>
</evidence>
<dbReference type="SUPFAM" id="SSF51735">
    <property type="entry name" value="NAD(P)-binding Rossmann-fold domains"/>
    <property type="match status" value="1"/>
</dbReference>